<proteinExistence type="predicted"/>
<dbReference type="InterPro" id="IPR046521">
    <property type="entry name" value="DUF6698"/>
</dbReference>
<evidence type="ECO:0000313" key="2">
    <source>
        <dbReference type="Proteomes" id="UP000297245"/>
    </source>
</evidence>
<keyword evidence="2" id="KW-1185">Reference proteome</keyword>
<dbReference type="OrthoDB" id="3248009at2759"/>
<dbReference type="EMBL" id="ML179134">
    <property type="protein sequence ID" value="THU98553.1"/>
    <property type="molecule type" value="Genomic_DNA"/>
</dbReference>
<feature type="non-terminal residue" evidence="1">
    <location>
        <position position="1"/>
    </location>
</feature>
<sequence>SKRQKNQSDETQGSDERFHQNLQLLVRKFTSTEMMWLRELNRTLEMALDEEYEDHDRFDSLETRLQGQIHTLHEFLPEKYLEILNTQVMKDTFRMHMQMQRSNTVTRIRNQCGPAIFDCSIEDLADPAERKLKFRKAIGWNESEKTYKRWNCSILHGNGSSQLNDTVFCSQPMLRCFAAIFFGTSAVAAIRADKLVGRGKETVAGIWSMTHTTPGAIAMCAVMIRWSLSEDVLLQELGKHTKIDWQNDFESYLKFLLNGIKGRKQAVVMLFRKYDKIFFPGTETGYCVRKNEDDQDEEAMDMLNKDQE</sequence>
<reference evidence="1 2" key="1">
    <citation type="journal article" date="2019" name="Nat. Ecol. Evol.">
        <title>Megaphylogeny resolves global patterns of mushroom evolution.</title>
        <authorList>
            <person name="Varga T."/>
            <person name="Krizsan K."/>
            <person name="Foldi C."/>
            <person name="Dima B."/>
            <person name="Sanchez-Garcia M."/>
            <person name="Sanchez-Ramirez S."/>
            <person name="Szollosi G.J."/>
            <person name="Szarkandi J.G."/>
            <person name="Papp V."/>
            <person name="Albert L."/>
            <person name="Andreopoulos W."/>
            <person name="Angelini C."/>
            <person name="Antonin V."/>
            <person name="Barry K.W."/>
            <person name="Bougher N.L."/>
            <person name="Buchanan P."/>
            <person name="Buyck B."/>
            <person name="Bense V."/>
            <person name="Catcheside P."/>
            <person name="Chovatia M."/>
            <person name="Cooper J."/>
            <person name="Damon W."/>
            <person name="Desjardin D."/>
            <person name="Finy P."/>
            <person name="Geml J."/>
            <person name="Haridas S."/>
            <person name="Hughes K."/>
            <person name="Justo A."/>
            <person name="Karasinski D."/>
            <person name="Kautmanova I."/>
            <person name="Kiss B."/>
            <person name="Kocsube S."/>
            <person name="Kotiranta H."/>
            <person name="LaButti K.M."/>
            <person name="Lechner B.E."/>
            <person name="Liimatainen K."/>
            <person name="Lipzen A."/>
            <person name="Lukacs Z."/>
            <person name="Mihaltcheva S."/>
            <person name="Morgado L.N."/>
            <person name="Niskanen T."/>
            <person name="Noordeloos M.E."/>
            <person name="Ohm R.A."/>
            <person name="Ortiz-Santana B."/>
            <person name="Ovrebo C."/>
            <person name="Racz N."/>
            <person name="Riley R."/>
            <person name="Savchenko A."/>
            <person name="Shiryaev A."/>
            <person name="Soop K."/>
            <person name="Spirin V."/>
            <person name="Szebenyi C."/>
            <person name="Tomsovsky M."/>
            <person name="Tulloss R.E."/>
            <person name="Uehling J."/>
            <person name="Grigoriev I.V."/>
            <person name="Vagvolgyi C."/>
            <person name="Papp T."/>
            <person name="Martin F.M."/>
            <person name="Miettinen O."/>
            <person name="Hibbett D.S."/>
            <person name="Nagy L.G."/>
        </authorList>
    </citation>
    <scope>NUCLEOTIDE SEQUENCE [LARGE SCALE GENOMIC DNA]</scope>
    <source>
        <strain evidence="1 2">CBS 962.96</strain>
    </source>
</reference>
<dbReference type="Pfam" id="PF20414">
    <property type="entry name" value="DUF6698"/>
    <property type="match status" value="1"/>
</dbReference>
<accession>A0A4S8M9J1</accession>
<dbReference type="Proteomes" id="UP000297245">
    <property type="component" value="Unassembled WGS sequence"/>
</dbReference>
<name>A0A4S8M9J1_DENBC</name>
<evidence type="ECO:0000313" key="1">
    <source>
        <dbReference type="EMBL" id="THU98553.1"/>
    </source>
</evidence>
<protein>
    <submittedName>
        <fullName evidence="1">Uncharacterized protein</fullName>
    </submittedName>
</protein>
<gene>
    <name evidence="1" type="ORF">K435DRAFT_565467</name>
</gene>
<feature type="non-terminal residue" evidence="1">
    <location>
        <position position="308"/>
    </location>
</feature>
<organism evidence="1 2">
    <name type="scientific">Dendrothele bispora (strain CBS 962.96)</name>
    <dbReference type="NCBI Taxonomy" id="1314807"/>
    <lineage>
        <taxon>Eukaryota</taxon>
        <taxon>Fungi</taxon>
        <taxon>Dikarya</taxon>
        <taxon>Basidiomycota</taxon>
        <taxon>Agaricomycotina</taxon>
        <taxon>Agaricomycetes</taxon>
        <taxon>Agaricomycetidae</taxon>
        <taxon>Agaricales</taxon>
        <taxon>Agaricales incertae sedis</taxon>
        <taxon>Dendrothele</taxon>
    </lineage>
</organism>
<dbReference type="AlphaFoldDB" id="A0A4S8M9J1"/>